<name>A0A5M6DBY0_9BACT</name>
<dbReference type="PANTHER" id="PTHR43133">
    <property type="entry name" value="RNA POLYMERASE ECF-TYPE SIGMA FACTO"/>
    <property type="match status" value="1"/>
</dbReference>
<evidence type="ECO:0000256" key="1">
    <source>
        <dbReference type="ARBA" id="ARBA00010641"/>
    </source>
</evidence>
<feature type="domain" description="RNA polymerase sigma factor 70 region 4 type 2" evidence="6">
    <location>
        <begin position="102"/>
        <end position="152"/>
    </location>
</feature>
<reference evidence="7 8" key="1">
    <citation type="submission" date="2019-09" db="EMBL/GenBank/DDBJ databases">
        <title>Genome sequence and assembly of Adhaeribacter sp.</title>
        <authorList>
            <person name="Chhetri G."/>
        </authorList>
    </citation>
    <scope>NUCLEOTIDE SEQUENCE [LARGE SCALE GENOMIC DNA]</scope>
    <source>
        <strain evidence="7 8">DK36</strain>
    </source>
</reference>
<dbReference type="SUPFAM" id="SSF88659">
    <property type="entry name" value="Sigma3 and sigma4 domains of RNA polymerase sigma factors"/>
    <property type="match status" value="1"/>
</dbReference>
<dbReference type="InterPro" id="IPR036388">
    <property type="entry name" value="WH-like_DNA-bd_sf"/>
</dbReference>
<dbReference type="AlphaFoldDB" id="A0A5M6DBY0"/>
<evidence type="ECO:0000313" key="7">
    <source>
        <dbReference type="EMBL" id="KAA5544893.1"/>
    </source>
</evidence>
<evidence type="ECO:0000256" key="2">
    <source>
        <dbReference type="ARBA" id="ARBA00023015"/>
    </source>
</evidence>
<dbReference type="InterPro" id="IPR013324">
    <property type="entry name" value="RNA_pol_sigma_r3/r4-like"/>
</dbReference>
<feature type="domain" description="RNA polymerase sigma-70 region 2" evidence="5">
    <location>
        <begin position="4"/>
        <end position="71"/>
    </location>
</feature>
<dbReference type="GO" id="GO:0016987">
    <property type="term" value="F:sigma factor activity"/>
    <property type="evidence" value="ECO:0007669"/>
    <property type="project" value="UniProtKB-KW"/>
</dbReference>
<keyword evidence="8" id="KW-1185">Reference proteome</keyword>
<proteinExistence type="inferred from homology"/>
<keyword evidence="2" id="KW-0805">Transcription regulation</keyword>
<evidence type="ECO:0000313" key="8">
    <source>
        <dbReference type="Proteomes" id="UP000323426"/>
    </source>
</evidence>
<dbReference type="SUPFAM" id="SSF88946">
    <property type="entry name" value="Sigma2 domain of RNA polymerase sigma factors"/>
    <property type="match status" value="1"/>
</dbReference>
<keyword evidence="4" id="KW-0804">Transcription</keyword>
<dbReference type="Proteomes" id="UP000323426">
    <property type="component" value="Unassembled WGS sequence"/>
</dbReference>
<dbReference type="Gene3D" id="1.10.1740.10">
    <property type="match status" value="1"/>
</dbReference>
<evidence type="ECO:0000259" key="5">
    <source>
        <dbReference type="Pfam" id="PF04542"/>
    </source>
</evidence>
<dbReference type="InterPro" id="IPR014284">
    <property type="entry name" value="RNA_pol_sigma-70_dom"/>
</dbReference>
<dbReference type="InterPro" id="IPR039425">
    <property type="entry name" value="RNA_pol_sigma-70-like"/>
</dbReference>
<accession>A0A5M6DBY0</accession>
<sequence>MTILYDKYSAALYGIILRIVKSEVVAEDVMQETFVKIWSSIGQYNKEKGRLFTWIINIARHAAIDKIRSKEFRVGSKERSIDVSPVNQLHSGYEVRPDDIGIKDLVGKLNPDQRKIIDMMYFDGYTQSEVAEELAIPLGTVKTRTRAAMKFLIKLLS</sequence>
<dbReference type="InterPro" id="IPR013249">
    <property type="entry name" value="RNA_pol_sigma70_r4_t2"/>
</dbReference>
<dbReference type="Pfam" id="PF08281">
    <property type="entry name" value="Sigma70_r4_2"/>
    <property type="match status" value="1"/>
</dbReference>
<evidence type="ECO:0000259" key="6">
    <source>
        <dbReference type="Pfam" id="PF08281"/>
    </source>
</evidence>
<dbReference type="InterPro" id="IPR013325">
    <property type="entry name" value="RNA_pol_sigma_r2"/>
</dbReference>
<dbReference type="NCBIfam" id="TIGR02937">
    <property type="entry name" value="sigma70-ECF"/>
    <property type="match status" value="1"/>
</dbReference>
<dbReference type="PANTHER" id="PTHR43133:SF62">
    <property type="entry name" value="RNA POLYMERASE SIGMA FACTOR SIGZ"/>
    <property type="match status" value="1"/>
</dbReference>
<organism evidence="7 8">
    <name type="scientific">Adhaeribacter rhizoryzae</name>
    <dbReference type="NCBI Taxonomy" id="2607907"/>
    <lineage>
        <taxon>Bacteria</taxon>
        <taxon>Pseudomonadati</taxon>
        <taxon>Bacteroidota</taxon>
        <taxon>Cytophagia</taxon>
        <taxon>Cytophagales</taxon>
        <taxon>Hymenobacteraceae</taxon>
        <taxon>Adhaeribacter</taxon>
    </lineage>
</organism>
<evidence type="ECO:0000256" key="3">
    <source>
        <dbReference type="ARBA" id="ARBA00023082"/>
    </source>
</evidence>
<keyword evidence="3" id="KW-0731">Sigma factor</keyword>
<dbReference type="GO" id="GO:0003677">
    <property type="term" value="F:DNA binding"/>
    <property type="evidence" value="ECO:0007669"/>
    <property type="project" value="InterPro"/>
</dbReference>
<protein>
    <submittedName>
        <fullName evidence="7">Sigma-70 family RNA polymerase sigma factor</fullName>
    </submittedName>
</protein>
<evidence type="ECO:0000256" key="4">
    <source>
        <dbReference type="ARBA" id="ARBA00023163"/>
    </source>
</evidence>
<dbReference type="Gene3D" id="1.10.10.10">
    <property type="entry name" value="Winged helix-like DNA-binding domain superfamily/Winged helix DNA-binding domain"/>
    <property type="match status" value="1"/>
</dbReference>
<comment type="caution">
    <text evidence="7">The sequence shown here is derived from an EMBL/GenBank/DDBJ whole genome shotgun (WGS) entry which is preliminary data.</text>
</comment>
<dbReference type="InterPro" id="IPR007627">
    <property type="entry name" value="RNA_pol_sigma70_r2"/>
</dbReference>
<dbReference type="CDD" id="cd06171">
    <property type="entry name" value="Sigma70_r4"/>
    <property type="match status" value="1"/>
</dbReference>
<dbReference type="Pfam" id="PF04542">
    <property type="entry name" value="Sigma70_r2"/>
    <property type="match status" value="1"/>
</dbReference>
<comment type="similarity">
    <text evidence="1">Belongs to the sigma-70 factor family. ECF subfamily.</text>
</comment>
<dbReference type="GO" id="GO:0006352">
    <property type="term" value="P:DNA-templated transcription initiation"/>
    <property type="evidence" value="ECO:0007669"/>
    <property type="project" value="InterPro"/>
</dbReference>
<dbReference type="EMBL" id="VWSF01000010">
    <property type="protein sequence ID" value="KAA5544893.1"/>
    <property type="molecule type" value="Genomic_DNA"/>
</dbReference>
<gene>
    <name evidence="7" type="ORF">F0145_14280</name>
</gene>